<reference evidence="1 2" key="1">
    <citation type="submission" date="2019-01" db="EMBL/GenBank/DDBJ databases">
        <title>Draft genome sequence of Psathyrella aberdarensis IHI B618.</title>
        <authorList>
            <person name="Buettner E."/>
            <person name="Kellner H."/>
        </authorList>
    </citation>
    <scope>NUCLEOTIDE SEQUENCE [LARGE SCALE GENOMIC DNA]</scope>
    <source>
        <strain evidence="1 2">IHI B618</strain>
    </source>
</reference>
<evidence type="ECO:0000313" key="2">
    <source>
        <dbReference type="Proteomes" id="UP000290288"/>
    </source>
</evidence>
<accession>A0A4Q2DLN5</accession>
<name>A0A4Q2DLN5_9AGAR</name>
<dbReference type="EMBL" id="SDEE01000181">
    <property type="protein sequence ID" value="RXW19814.1"/>
    <property type="molecule type" value="Genomic_DNA"/>
</dbReference>
<proteinExistence type="predicted"/>
<dbReference type="Proteomes" id="UP000290288">
    <property type="component" value="Unassembled WGS sequence"/>
</dbReference>
<keyword evidence="2" id="KW-1185">Reference proteome</keyword>
<dbReference type="OrthoDB" id="3334523at2759"/>
<dbReference type="AlphaFoldDB" id="A0A4Q2DLN5"/>
<protein>
    <submittedName>
        <fullName evidence="1">Uncharacterized protein</fullName>
    </submittedName>
</protein>
<comment type="caution">
    <text evidence="1">The sequence shown here is derived from an EMBL/GenBank/DDBJ whole genome shotgun (WGS) entry which is preliminary data.</text>
</comment>
<organism evidence="1 2">
    <name type="scientific">Candolleomyces aberdarensis</name>
    <dbReference type="NCBI Taxonomy" id="2316362"/>
    <lineage>
        <taxon>Eukaryota</taxon>
        <taxon>Fungi</taxon>
        <taxon>Dikarya</taxon>
        <taxon>Basidiomycota</taxon>
        <taxon>Agaricomycotina</taxon>
        <taxon>Agaricomycetes</taxon>
        <taxon>Agaricomycetidae</taxon>
        <taxon>Agaricales</taxon>
        <taxon>Agaricineae</taxon>
        <taxon>Psathyrellaceae</taxon>
        <taxon>Candolleomyces</taxon>
    </lineage>
</organism>
<gene>
    <name evidence="1" type="ORF">EST38_g6026</name>
</gene>
<evidence type="ECO:0000313" key="1">
    <source>
        <dbReference type="EMBL" id="RXW19814.1"/>
    </source>
</evidence>
<sequence>MSPRVDTGQEILIPLYDEEAQNKLYQINWRQDLIARHADYYLVIAANLTLSEQFPFFIAAEFYRDSTHAHPKHITKVGELIEGEGYKLRVDSKLQYGQKNADGDLRFVVYHDKERRPFQHRFIETAIGSAGAGMAQELVKAFGYSASGDQIAAFLKNFVGDYLHTF</sequence>